<feature type="region of interest" description="Disordered" evidence="3">
    <location>
        <begin position="690"/>
        <end position="732"/>
    </location>
</feature>
<dbReference type="Pfam" id="PF00069">
    <property type="entry name" value="Pkinase"/>
    <property type="match status" value="1"/>
</dbReference>
<dbReference type="Gene3D" id="1.10.510.10">
    <property type="entry name" value="Transferase(Phosphotransferase) domain 1"/>
    <property type="match status" value="1"/>
</dbReference>
<dbReference type="InterPro" id="IPR008271">
    <property type="entry name" value="Ser/Thr_kinase_AS"/>
</dbReference>
<feature type="compositionally biased region" description="Polar residues" evidence="3">
    <location>
        <begin position="498"/>
        <end position="517"/>
    </location>
</feature>
<feature type="region of interest" description="Disordered" evidence="3">
    <location>
        <begin position="371"/>
        <end position="577"/>
    </location>
</feature>
<evidence type="ECO:0000256" key="1">
    <source>
        <dbReference type="ARBA" id="ARBA00022741"/>
    </source>
</evidence>
<keyword evidence="1" id="KW-0547">Nucleotide-binding</keyword>
<dbReference type="Proteomes" id="UP000695022">
    <property type="component" value="Unplaced"/>
</dbReference>
<evidence type="ECO:0000256" key="2">
    <source>
        <dbReference type="ARBA" id="ARBA00022840"/>
    </source>
</evidence>
<accession>A0ABM1E1D8</accession>
<dbReference type="InterPro" id="IPR000719">
    <property type="entry name" value="Prot_kinase_dom"/>
</dbReference>
<feature type="compositionally biased region" description="Low complexity" evidence="3">
    <location>
        <begin position="792"/>
        <end position="801"/>
    </location>
</feature>
<dbReference type="SMART" id="SM00220">
    <property type="entry name" value="S_TKc"/>
    <property type="match status" value="1"/>
</dbReference>
<feature type="compositionally biased region" description="Low complexity" evidence="3">
    <location>
        <begin position="455"/>
        <end position="479"/>
    </location>
</feature>
<dbReference type="PROSITE" id="PS00108">
    <property type="entry name" value="PROTEIN_KINASE_ST"/>
    <property type="match status" value="1"/>
</dbReference>
<dbReference type="Gene3D" id="3.30.200.20">
    <property type="entry name" value="Phosphorylase Kinase, domain 1"/>
    <property type="match status" value="1"/>
</dbReference>
<dbReference type="PANTHER" id="PTHR24055">
    <property type="entry name" value="MITOGEN-ACTIVATED PROTEIN KINASE"/>
    <property type="match status" value="1"/>
</dbReference>
<evidence type="ECO:0000313" key="5">
    <source>
        <dbReference type="Proteomes" id="UP000695022"/>
    </source>
</evidence>
<feature type="compositionally biased region" description="Basic residues" evidence="3">
    <location>
        <begin position="839"/>
        <end position="850"/>
    </location>
</feature>
<dbReference type="InterPro" id="IPR011009">
    <property type="entry name" value="Kinase-like_dom_sf"/>
</dbReference>
<organism evidence="5 6">
    <name type="scientific">Priapulus caudatus</name>
    <name type="common">Priapulid worm</name>
    <dbReference type="NCBI Taxonomy" id="37621"/>
    <lineage>
        <taxon>Eukaryota</taxon>
        <taxon>Metazoa</taxon>
        <taxon>Ecdysozoa</taxon>
        <taxon>Scalidophora</taxon>
        <taxon>Priapulida</taxon>
        <taxon>Priapulimorpha</taxon>
        <taxon>Priapulimorphida</taxon>
        <taxon>Priapulidae</taxon>
        <taxon>Priapulus</taxon>
    </lineage>
</organism>
<gene>
    <name evidence="6" type="primary">LOC106807985</name>
</gene>
<dbReference type="RefSeq" id="XP_014666009.1">
    <property type="nucleotide sequence ID" value="XM_014810523.1"/>
</dbReference>
<keyword evidence="5" id="KW-1185">Reference proteome</keyword>
<evidence type="ECO:0000256" key="3">
    <source>
        <dbReference type="SAM" id="MobiDB-lite"/>
    </source>
</evidence>
<feature type="region of interest" description="Disordered" evidence="3">
    <location>
        <begin position="817"/>
        <end position="860"/>
    </location>
</feature>
<feature type="compositionally biased region" description="Polar residues" evidence="3">
    <location>
        <begin position="424"/>
        <end position="436"/>
    </location>
</feature>
<feature type="domain" description="Protein kinase" evidence="4">
    <location>
        <begin position="1"/>
        <end position="278"/>
    </location>
</feature>
<feature type="compositionally biased region" description="Low complexity" evidence="3">
    <location>
        <begin position="767"/>
        <end position="784"/>
    </location>
</feature>
<feature type="region of interest" description="Disordered" evidence="3">
    <location>
        <begin position="321"/>
        <end position="342"/>
    </location>
</feature>
<feature type="region of interest" description="Disordered" evidence="3">
    <location>
        <begin position="767"/>
        <end position="801"/>
    </location>
</feature>
<protein>
    <submittedName>
        <fullName evidence="6">Cyclin-dependent kinase-like 5</fullName>
    </submittedName>
</protein>
<dbReference type="GeneID" id="106807985"/>
<keyword evidence="2" id="KW-0067">ATP-binding</keyword>
<feature type="region of interest" description="Disordered" evidence="3">
    <location>
        <begin position="889"/>
        <end position="953"/>
    </location>
</feature>
<proteinExistence type="predicted"/>
<dbReference type="SUPFAM" id="SSF56112">
    <property type="entry name" value="Protein kinase-like (PK-like)"/>
    <property type="match status" value="1"/>
</dbReference>
<feature type="compositionally biased region" description="Polar residues" evidence="3">
    <location>
        <begin position="393"/>
        <end position="407"/>
    </location>
</feature>
<evidence type="ECO:0000259" key="4">
    <source>
        <dbReference type="PROSITE" id="PS50011"/>
    </source>
</evidence>
<feature type="compositionally biased region" description="Basic and acidic residues" evidence="3">
    <location>
        <begin position="535"/>
        <end position="551"/>
    </location>
</feature>
<sequence length="953" mass="102586">MQELKVFTRQYACRGRNKRWSDGPGPGDNNEVRRTTMRELKMLRMLKLENIVELKEAFRRRGKLYLVFEYVDRNMLQELEQLPKGAGLPSDKIRSYVYQLVKAVHWCHNHDIIHRDIKPENLLISSNDVLKLCDFGFARTTQGEQTANYTDYVATRWYRAPELLLGGSYGKAVDVWSIGCILGELSDGRALFPGESEIDQLYTIQRVLGPLPPQQMHLFYTNGNFAGYNFPAAQNCMTLEKRYEGVMSGVILALMKRVLVYDHHHRASIEECRRHESFHTEFSCDKSLFDKHILPAPIGDIEISVERTASEETADSGIIALHSSPSSRGVKAQEKSGLSSSQRADLHEDLIAADAAKPVLAGKSTLAAKTRLTNEEMLPANHQKTNRHGKSVATVQKTSPPSKSSANVPAVTSPPNKSMAPATVQKTSPPSKSSANVPPVTSPSNKTMAPATVQKTSPPKKSPASVPVTSPPNKTTSPPKKLPARGPAVTSPPGKPAKSQTTSPPSIRQVSPANAQRRSAPKLSGAATSSPTKSADPRSSHALDVSKKLIEGADVSSTKLAAQPPGANARVSPPQLSKSVPTKLNVVKLSLAGDPPAPTASRLQFARLVKKCVKTVSLRDPGARAADVAFGRPTEVRLSVAGNAKEVAHLSFLNMLQQCKSTKEATGGGGGGGGGREDGIVVSKRAKLDETRLAEDTTEVSPPPPPPIATTRRRHGRDRRRSDAKTTLMPTLTPTLTTRELPLGFSGSSQVMGNAPEGHDLRSSLAASSLAAAPRTPAPALQPRCRSPPHKAAAAAGSRSQAAALNTYTVNFKARRASHGGDNDEEAAAAACSQQGSPPHHRGSRGHVPKRTPSQENSVKSLTQRLANAKIQDDISVAMPSLDKSQLGFERSQGMSTSPIPTSMPALSKTSQETRGQAGDWTYWGADGALGSHVGSRAKRKQHKYQTSDQKHV</sequence>
<reference evidence="6" key="1">
    <citation type="submission" date="2025-08" db="UniProtKB">
        <authorList>
            <consortium name="RefSeq"/>
        </authorList>
    </citation>
    <scope>IDENTIFICATION</scope>
</reference>
<dbReference type="PROSITE" id="PS50011">
    <property type="entry name" value="PROTEIN_KINASE_DOM"/>
    <property type="match status" value="1"/>
</dbReference>
<name>A0ABM1E1D8_PRICU</name>
<dbReference type="InterPro" id="IPR050117">
    <property type="entry name" value="MAPK"/>
</dbReference>
<evidence type="ECO:0000313" key="6">
    <source>
        <dbReference type="RefSeq" id="XP_014666009.1"/>
    </source>
</evidence>